<feature type="compositionally biased region" description="Acidic residues" evidence="1">
    <location>
        <begin position="1"/>
        <end position="15"/>
    </location>
</feature>
<name>A0A815XLT6_ADIRI</name>
<evidence type="ECO:0000259" key="2">
    <source>
        <dbReference type="Pfam" id="PF13843"/>
    </source>
</evidence>
<dbReference type="AlphaFoldDB" id="A0A815XLT6"/>
<feature type="region of interest" description="Disordered" evidence="1">
    <location>
        <begin position="1"/>
        <end position="24"/>
    </location>
</feature>
<dbReference type="Pfam" id="PF13843">
    <property type="entry name" value="DDE_Tnp_1_7"/>
    <property type="match status" value="1"/>
</dbReference>
<dbReference type="Proteomes" id="UP000663828">
    <property type="component" value="Unassembled WGS sequence"/>
</dbReference>
<evidence type="ECO:0000313" key="3">
    <source>
        <dbReference type="EMBL" id="CAF1559192.1"/>
    </source>
</evidence>
<gene>
    <name evidence="3" type="ORF">XAT740_LOCUS43488</name>
</gene>
<dbReference type="EMBL" id="CAJNOR010005368">
    <property type="protein sequence ID" value="CAF1559192.1"/>
    <property type="molecule type" value="Genomic_DNA"/>
</dbReference>
<sequence>MNSWTEDETDDDDFYDQGSGSETEDFENVLCESFVKLDDDSSQRSFYSSKSGITWSSIPHPSTKKANCSNDTSEKAGPTTLTKHVSSIQDSFTCFISEKVLQKLLIYSNMERTRNITSNEQSEEITMIELKAFIGLLLLAGLLGKSKKSIKSIWKRSPLESPIFKATMARNRFEKIISCLRFDDKTTREERKKTDKFAAIREIWSDFQDNLKTCYIPGSYVTIDEQLLPFRGRCPFRQFIPKKPDKYGLKFWLCVDVESYYVFNAFPYIGRQPDQDRQKNIGTSVVLELLKPLYGSNRNVTIDNFFTSVQLAKDLQMKNLTLIGTLRKNKPDIPIEFQSNKKRAIGSSLFGFQDDLTLVSFVPKANKAVLLLSSKHHDNQVDTLTGKPIIILDYNKTKGAVDTIDQMCHKYTNIDVQVKKSLLVVLGLMEYEFDPESILLDFEQATVNSVTKLFPDAEQKGCLFHMGQCLWRHVQSIGLRNKYINDDLFRLNVHKLIALAFVPVDDVTQAYSSMIIDFDHDVDELLEYFEKTWVGQRKTRGSRRTKPQFPIPLWNVYDRVIRDLPKSNNSVEANCILREQSKFEIDIEIIRVGQEPKPKKKIYATLDSRLKRIIATYNFESINDYLGRVAVNVKLNC</sequence>
<dbReference type="InterPro" id="IPR029526">
    <property type="entry name" value="PGBD"/>
</dbReference>
<protein>
    <recommendedName>
        <fullName evidence="2">PiggyBac transposable element-derived protein domain-containing protein</fullName>
    </recommendedName>
</protein>
<dbReference type="PANTHER" id="PTHR46599">
    <property type="entry name" value="PIGGYBAC TRANSPOSABLE ELEMENT-DERIVED PROTEIN 4"/>
    <property type="match status" value="1"/>
</dbReference>
<evidence type="ECO:0000256" key="1">
    <source>
        <dbReference type="SAM" id="MobiDB-lite"/>
    </source>
</evidence>
<proteinExistence type="predicted"/>
<dbReference type="PANTHER" id="PTHR46599:SF6">
    <property type="entry name" value="DUAL SPECIFICITY PHOSPHATASE 26"/>
    <property type="match status" value="1"/>
</dbReference>
<organism evidence="3 4">
    <name type="scientific">Adineta ricciae</name>
    <name type="common">Rotifer</name>
    <dbReference type="NCBI Taxonomy" id="249248"/>
    <lineage>
        <taxon>Eukaryota</taxon>
        <taxon>Metazoa</taxon>
        <taxon>Spiralia</taxon>
        <taxon>Gnathifera</taxon>
        <taxon>Rotifera</taxon>
        <taxon>Eurotatoria</taxon>
        <taxon>Bdelloidea</taxon>
        <taxon>Adinetida</taxon>
        <taxon>Adinetidae</taxon>
        <taxon>Adineta</taxon>
    </lineage>
</organism>
<reference evidence="3" key="1">
    <citation type="submission" date="2021-02" db="EMBL/GenBank/DDBJ databases">
        <authorList>
            <person name="Nowell W R."/>
        </authorList>
    </citation>
    <scope>NUCLEOTIDE SEQUENCE</scope>
</reference>
<keyword evidence="4" id="KW-1185">Reference proteome</keyword>
<feature type="domain" description="PiggyBac transposable element-derived protein" evidence="2">
    <location>
        <begin position="90"/>
        <end position="413"/>
    </location>
</feature>
<comment type="caution">
    <text evidence="3">The sequence shown here is derived from an EMBL/GenBank/DDBJ whole genome shotgun (WGS) entry which is preliminary data.</text>
</comment>
<evidence type="ECO:0000313" key="4">
    <source>
        <dbReference type="Proteomes" id="UP000663828"/>
    </source>
</evidence>
<accession>A0A815XLT6</accession>